<feature type="region of interest" description="Disordered" evidence="1">
    <location>
        <begin position="393"/>
        <end position="413"/>
    </location>
</feature>
<organism evidence="3 4">
    <name type="scientific">Gordonia spumicola</name>
    <dbReference type="NCBI Taxonomy" id="589161"/>
    <lineage>
        <taxon>Bacteria</taxon>
        <taxon>Bacillati</taxon>
        <taxon>Actinomycetota</taxon>
        <taxon>Actinomycetes</taxon>
        <taxon>Mycobacteriales</taxon>
        <taxon>Gordoniaceae</taxon>
        <taxon>Gordonia</taxon>
    </lineage>
</organism>
<name>A0A7I9VAN9_9ACTN</name>
<feature type="region of interest" description="Disordered" evidence="1">
    <location>
        <begin position="494"/>
        <end position="544"/>
    </location>
</feature>
<dbReference type="AlphaFoldDB" id="A0A7I9VAN9"/>
<dbReference type="OrthoDB" id="2080707at2"/>
<feature type="compositionally biased region" description="Basic and acidic residues" evidence="1">
    <location>
        <begin position="258"/>
        <end position="273"/>
    </location>
</feature>
<evidence type="ECO:0000256" key="1">
    <source>
        <dbReference type="SAM" id="MobiDB-lite"/>
    </source>
</evidence>
<evidence type="ECO:0000313" key="4">
    <source>
        <dbReference type="Proteomes" id="UP000444960"/>
    </source>
</evidence>
<evidence type="ECO:0000313" key="3">
    <source>
        <dbReference type="EMBL" id="GEE02407.1"/>
    </source>
</evidence>
<sequence length="544" mass="60590">MSTTNTRRLSKGKTHGAVYYEIYGARWSKRHKENLATCTDRVAAMKCDLGDPWELVAYAEWIAETKGRKCETHSLIQSFEKTEFDPNDPDAVQRVNDAGYALAKKLHPDSLALVITHVDGAGGHPHNHIKIVNHNERTGRALRHGHLHHQVQRVNDELMRDLNLRVVEPTWKMQTQQQALDGETVEVERTRASYWEDKRATKGAFDQQLGDRVDECMREVLADPELTRENATEKLTAALKTEGVTLEAKVSRIKPKTAEVERARRAGEPEPQGHDSVGWTYKALDDTDETVKPRVRRRKASTFSDDLTAKGWAEQVGVELAEREAVELAREAVAEEAIPASAFAPPRTRAKAVKKASERPAEVTAEQEPVIEPVTVDARGEGAQEAVRRLVAAAAQEPEKSEPEPESTRDDSYSVPRALEHENAAVMEGLRRLPAGREIKDAKSGKIRPMTGWDVVHERAQARWKADKTLDSAAAMKATLDARLRDGTTLRSRGLAEAKAQHPKGVPATTCGEAAEAARERRSKFKGNPAREVDDDLERKRSSK</sequence>
<reference evidence="4" key="1">
    <citation type="submission" date="2019-06" db="EMBL/GenBank/DDBJ databases">
        <title>Gordonia isolated from sludge of a wastewater treatment plant.</title>
        <authorList>
            <person name="Tamura T."/>
            <person name="Aoyama K."/>
            <person name="Kang Y."/>
            <person name="Saito S."/>
            <person name="Akiyama N."/>
            <person name="Yazawa K."/>
            <person name="Gonoi T."/>
            <person name="Mikami Y."/>
        </authorList>
    </citation>
    <scope>NUCLEOTIDE SEQUENCE [LARGE SCALE GENOMIC DNA]</scope>
    <source>
        <strain evidence="4">NBRC 107696</strain>
    </source>
</reference>
<dbReference type="EMBL" id="BJOV01000005">
    <property type="protein sequence ID" value="GEE02407.1"/>
    <property type="molecule type" value="Genomic_DNA"/>
</dbReference>
<evidence type="ECO:0000259" key="2">
    <source>
        <dbReference type="Pfam" id="PF03432"/>
    </source>
</evidence>
<accession>A0A7I9VAN9</accession>
<dbReference type="RefSeq" id="WP_161896083.1">
    <property type="nucleotide sequence ID" value="NZ_BJOV01000005.1"/>
</dbReference>
<keyword evidence="4" id="KW-1185">Reference proteome</keyword>
<gene>
    <name evidence="3" type="ORF">nbrc107696_28530</name>
</gene>
<proteinExistence type="predicted"/>
<dbReference type="Pfam" id="PF03432">
    <property type="entry name" value="Relaxase"/>
    <property type="match status" value="1"/>
</dbReference>
<dbReference type="InterPro" id="IPR005094">
    <property type="entry name" value="Endonuclease_MobA/VirD2"/>
</dbReference>
<dbReference type="Proteomes" id="UP000444960">
    <property type="component" value="Unassembled WGS sequence"/>
</dbReference>
<protein>
    <recommendedName>
        <fullName evidence="2">MobA/VirD2-like nuclease domain-containing protein</fullName>
    </recommendedName>
</protein>
<comment type="caution">
    <text evidence="3">The sequence shown here is derived from an EMBL/GenBank/DDBJ whole genome shotgun (WGS) entry which is preliminary data.</text>
</comment>
<feature type="compositionally biased region" description="Basic and acidic residues" evidence="1">
    <location>
        <begin position="529"/>
        <end position="544"/>
    </location>
</feature>
<feature type="domain" description="MobA/VirD2-like nuclease" evidence="2">
    <location>
        <begin position="45"/>
        <end position="164"/>
    </location>
</feature>
<feature type="region of interest" description="Disordered" evidence="1">
    <location>
        <begin position="258"/>
        <end position="279"/>
    </location>
</feature>
<feature type="compositionally biased region" description="Basic and acidic residues" evidence="1">
    <location>
        <begin position="397"/>
        <end position="413"/>
    </location>
</feature>